<dbReference type="Proteomes" id="UP000887159">
    <property type="component" value="Unassembled WGS sequence"/>
</dbReference>
<evidence type="ECO:0000313" key="2">
    <source>
        <dbReference type="Proteomes" id="UP000887159"/>
    </source>
</evidence>
<proteinExistence type="predicted"/>
<name>A0A8X6SVC7_TRICX</name>
<organism evidence="1 2">
    <name type="scientific">Trichonephila clavipes</name>
    <name type="common">Golden silk orbweaver</name>
    <name type="synonym">Nephila clavipes</name>
    <dbReference type="NCBI Taxonomy" id="2585209"/>
    <lineage>
        <taxon>Eukaryota</taxon>
        <taxon>Metazoa</taxon>
        <taxon>Ecdysozoa</taxon>
        <taxon>Arthropoda</taxon>
        <taxon>Chelicerata</taxon>
        <taxon>Arachnida</taxon>
        <taxon>Araneae</taxon>
        <taxon>Araneomorphae</taxon>
        <taxon>Entelegynae</taxon>
        <taxon>Araneoidea</taxon>
        <taxon>Nephilidae</taxon>
        <taxon>Trichonephila</taxon>
    </lineage>
</organism>
<comment type="caution">
    <text evidence="1">The sequence shown here is derived from an EMBL/GenBank/DDBJ whole genome shotgun (WGS) entry which is preliminary data.</text>
</comment>
<gene>
    <name evidence="1" type="primary">NCL1_37574</name>
    <name evidence="1" type="ORF">TNCV_2147891</name>
</gene>
<evidence type="ECO:0008006" key="3">
    <source>
        <dbReference type="Google" id="ProtNLM"/>
    </source>
</evidence>
<dbReference type="EMBL" id="BMAU01021354">
    <property type="protein sequence ID" value="GFY20096.1"/>
    <property type="molecule type" value="Genomic_DNA"/>
</dbReference>
<reference evidence="1" key="1">
    <citation type="submission" date="2020-08" db="EMBL/GenBank/DDBJ databases">
        <title>Multicomponent nature underlies the extraordinary mechanical properties of spider dragline silk.</title>
        <authorList>
            <person name="Kono N."/>
            <person name="Nakamura H."/>
            <person name="Mori M."/>
            <person name="Yoshida Y."/>
            <person name="Ohtoshi R."/>
            <person name="Malay A.D."/>
            <person name="Moran D.A.P."/>
            <person name="Tomita M."/>
            <person name="Numata K."/>
            <person name="Arakawa K."/>
        </authorList>
    </citation>
    <scope>NUCLEOTIDE SEQUENCE</scope>
</reference>
<evidence type="ECO:0000313" key="1">
    <source>
        <dbReference type="EMBL" id="GFY20096.1"/>
    </source>
</evidence>
<protein>
    <recommendedName>
        <fullName evidence="3">Transposase Tc1-like domain-containing protein</fullName>
    </recommendedName>
</protein>
<dbReference type="AlphaFoldDB" id="A0A8X6SVC7"/>
<sequence length="172" mass="20054">MIRISAQKHITRACGATSKRYLRLGDFDDFKFGNCVFLVVFFKKRTFMSSRKQRPAFDQVSHFDRGRIVAYRYYGLSFREIGSRVGRKQTPVMRICDRRWLQEGTTHRRGRSHPPQFTISREDIKIVHIAGRIAPVTLRTAAQHIESVTHHSVSARTIRRRLQQSGLSARRP</sequence>
<keyword evidence="2" id="KW-1185">Reference proteome</keyword>
<accession>A0A8X6SVC7</accession>